<name>A0A5R9KYW6_9BACT</name>
<protein>
    <submittedName>
        <fullName evidence="1">Uncharacterized protein</fullName>
    </submittedName>
</protein>
<dbReference type="Proteomes" id="UP000306402">
    <property type="component" value="Unassembled WGS sequence"/>
</dbReference>
<keyword evidence="2" id="KW-1185">Reference proteome</keyword>
<accession>A0A5R9KYW6</accession>
<organism evidence="1 2">
    <name type="scientific">Dyadobacter luticola</name>
    <dbReference type="NCBI Taxonomy" id="1979387"/>
    <lineage>
        <taxon>Bacteria</taxon>
        <taxon>Pseudomonadati</taxon>
        <taxon>Bacteroidota</taxon>
        <taxon>Cytophagia</taxon>
        <taxon>Cytophagales</taxon>
        <taxon>Spirosomataceae</taxon>
        <taxon>Dyadobacter</taxon>
    </lineage>
</organism>
<dbReference type="EMBL" id="VCEJ01000004">
    <property type="protein sequence ID" value="TLV01299.1"/>
    <property type="molecule type" value="Genomic_DNA"/>
</dbReference>
<proteinExistence type="predicted"/>
<comment type="caution">
    <text evidence="1">The sequence shown here is derived from an EMBL/GenBank/DDBJ whole genome shotgun (WGS) entry which is preliminary data.</text>
</comment>
<evidence type="ECO:0000313" key="2">
    <source>
        <dbReference type="Proteomes" id="UP000306402"/>
    </source>
</evidence>
<evidence type="ECO:0000313" key="1">
    <source>
        <dbReference type="EMBL" id="TLV01299.1"/>
    </source>
</evidence>
<reference evidence="1 2" key="1">
    <citation type="submission" date="2019-05" db="EMBL/GenBank/DDBJ databases">
        <authorList>
            <person name="Qu J.-H."/>
        </authorList>
    </citation>
    <scope>NUCLEOTIDE SEQUENCE [LARGE SCALE GENOMIC DNA]</scope>
    <source>
        <strain evidence="1 2">T17</strain>
    </source>
</reference>
<dbReference type="OrthoDB" id="962802at2"/>
<gene>
    <name evidence="1" type="ORF">FEN17_17850</name>
</gene>
<sequence length="78" mass="9069">MSKRLIRVGSTKIYPALNGLLTHEINAVLENGKTYFGRLLSFTPDSFKLTDFRDHTHDIQLRDVYEIVFDEAQKRTVK</sequence>
<dbReference type="AlphaFoldDB" id="A0A5R9KYW6"/>